<keyword evidence="4 6" id="KW-1133">Transmembrane helix</keyword>
<dbReference type="Gene3D" id="3.40.720.10">
    <property type="entry name" value="Alkaline Phosphatase, subunit A"/>
    <property type="match status" value="1"/>
</dbReference>
<protein>
    <submittedName>
        <fullName evidence="8">Sulfatase-like hydrolase/transferase</fullName>
    </submittedName>
</protein>
<evidence type="ECO:0000313" key="9">
    <source>
        <dbReference type="Proteomes" id="UP001325680"/>
    </source>
</evidence>
<keyword evidence="5 6" id="KW-0472">Membrane</keyword>
<name>A0ABZ0WBR4_9BACT</name>
<feature type="transmembrane region" description="Helical" evidence="6">
    <location>
        <begin position="53"/>
        <end position="76"/>
    </location>
</feature>
<accession>A0ABZ0WBR4</accession>
<dbReference type="InterPro" id="IPR050448">
    <property type="entry name" value="OpgB/LTA_synthase_biosynth"/>
</dbReference>
<dbReference type="SUPFAM" id="SSF53649">
    <property type="entry name" value="Alkaline phosphatase-like"/>
    <property type="match status" value="1"/>
</dbReference>
<sequence length="608" mass="70131">MFPHLGWEDWFNILKGGGKFDIAALFYFGGLPLVMMLLPVPEKWRNNKMYLKIVRLVFFIFIGIALLLNCIDFIYYRFTLRRTTFSVLQEFQNEKNGLKLVWDFIFDFWYVVLIFAGLILSMIWLYNRVQARFNSSSSKLRYYITGTGILVLTVVLAIGGIRGDFKHSTRPITISNAGDYVKSPNEIYLVLNTPFTFIRTMSVKGLKKMEYYKEYALEAIYTPVHTPDPANHFQKKNVVLILLESFGKEAVGFYNKDLDNGTYKGYTPFLDSLAGQSKVFWNSFANGRKSIDAIPSCIASIPSGFNPFVLTPYVSDTIGGLAHALKNEGYHTSFFHGAPNGSMGFAAIIKLLGIAHYYGKNEFNNDKEYDGIWGIWDEPFFQFFDEKLSSFQQPFFSTIFSVSSHHPFKVPKQYEGVFEKGALPVFECISYTDMALRKFFNRAKTQPWFNNTLFIISADHATETHHREYQNAWGEYAIPILLYAPGDDNMKGVTNEIIQQIDIMPTVLGYLNYNKPFLAYGNNVLDSTQQDPHFAYQYSGGYRWFQGDYLLMSDALKPGKLYNWKIDRFLQADLAQQKPDTLARMNKRLKAFIQQYNNRLIDNRLTVR</sequence>
<evidence type="ECO:0000256" key="2">
    <source>
        <dbReference type="ARBA" id="ARBA00022475"/>
    </source>
</evidence>
<dbReference type="Pfam" id="PF00884">
    <property type="entry name" value="Sulfatase"/>
    <property type="match status" value="1"/>
</dbReference>
<evidence type="ECO:0000259" key="7">
    <source>
        <dbReference type="Pfam" id="PF00884"/>
    </source>
</evidence>
<dbReference type="CDD" id="cd16015">
    <property type="entry name" value="LTA_synthase"/>
    <property type="match status" value="1"/>
</dbReference>
<dbReference type="PANTHER" id="PTHR47371">
    <property type="entry name" value="LIPOTEICHOIC ACID SYNTHASE"/>
    <property type="match status" value="1"/>
</dbReference>
<dbReference type="InterPro" id="IPR017850">
    <property type="entry name" value="Alkaline_phosphatase_core_sf"/>
</dbReference>
<gene>
    <name evidence="8" type="ORF">U0035_07330</name>
</gene>
<dbReference type="Gene3D" id="3.30.1120.80">
    <property type="match status" value="1"/>
</dbReference>
<feature type="transmembrane region" description="Helical" evidence="6">
    <location>
        <begin position="140"/>
        <end position="161"/>
    </location>
</feature>
<dbReference type="InterPro" id="IPR012160">
    <property type="entry name" value="LtaS-like"/>
</dbReference>
<dbReference type="InterPro" id="IPR000917">
    <property type="entry name" value="Sulfatase_N"/>
</dbReference>
<dbReference type="Proteomes" id="UP001325680">
    <property type="component" value="Chromosome"/>
</dbReference>
<keyword evidence="9" id="KW-1185">Reference proteome</keyword>
<keyword evidence="2" id="KW-1003">Cell membrane</keyword>
<dbReference type="PANTHER" id="PTHR47371:SF3">
    <property type="entry name" value="PHOSPHOGLYCEROL TRANSFERASE I"/>
    <property type="match status" value="1"/>
</dbReference>
<evidence type="ECO:0000256" key="5">
    <source>
        <dbReference type="ARBA" id="ARBA00023136"/>
    </source>
</evidence>
<keyword evidence="3 6" id="KW-0812">Transmembrane</keyword>
<reference evidence="8 9" key="1">
    <citation type="submission" date="2023-12" db="EMBL/GenBank/DDBJ databases">
        <title>Genome sequencing and assembly of bacterial species from a model synthetic community.</title>
        <authorList>
            <person name="Hogle S.L."/>
        </authorList>
    </citation>
    <scope>NUCLEOTIDE SEQUENCE [LARGE SCALE GENOMIC DNA]</scope>
    <source>
        <strain evidence="8 9">HAMBI_3031</strain>
    </source>
</reference>
<dbReference type="RefSeq" id="WP_245957600.1">
    <property type="nucleotide sequence ID" value="NZ_CP139960.1"/>
</dbReference>
<proteinExistence type="predicted"/>
<evidence type="ECO:0000256" key="6">
    <source>
        <dbReference type="SAM" id="Phobius"/>
    </source>
</evidence>
<feature type="transmembrane region" description="Helical" evidence="6">
    <location>
        <begin position="108"/>
        <end position="128"/>
    </location>
</feature>
<feature type="transmembrane region" description="Helical" evidence="6">
    <location>
        <begin position="20"/>
        <end position="41"/>
    </location>
</feature>
<evidence type="ECO:0000256" key="3">
    <source>
        <dbReference type="ARBA" id="ARBA00022692"/>
    </source>
</evidence>
<evidence type="ECO:0000256" key="1">
    <source>
        <dbReference type="ARBA" id="ARBA00004651"/>
    </source>
</evidence>
<feature type="domain" description="Sulfatase N-terminal" evidence="7">
    <location>
        <begin position="236"/>
        <end position="512"/>
    </location>
</feature>
<dbReference type="EMBL" id="CP139960">
    <property type="protein sequence ID" value="WQD39957.1"/>
    <property type="molecule type" value="Genomic_DNA"/>
</dbReference>
<dbReference type="PIRSF" id="PIRSF005091">
    <property type="entry name" value="Mmb_sulf_HI1246"/>
    <property type="match status" value="1"/>
</dbReference>
<evidence type="ECO:0000313" key="8">
    <source>
        <dbReference type="EMBL" id="WQD39957.1"/>
    </source>
</evidence>
<organism evidence="8 9">
    <name type="scientific">Niabella yanshanensis</name>
    <dbReference type="NCBI Taxonomy" id="577386"/>
    <lineage>
        <taxon>Bacteria</taxon>
        <taxon>Pseudomonadati</taxon>
        <taxon>Bacteroidota</taxon>
        <taxon>Chitinophagia</taxon>
        <taxon>Chitinophagales</taxon>
        <taxon>Chitinophagaceae</taxon>
        <taxon>Niabella</taxon>
    </lineage>
</organism>
<comment type="subcellular location">
    <subcellularLocation>
        <location evidence="1">Cell membrane</location>
        <topology evidence="1">Multi-pass membrane protein</topology>
    </subcellularLocation>
</comment>
<evidence type="ECO:0000256" key="4">
    <source>
        <dbReference type="ARBA" id="ARBA00022989"/>
    </source>
</evidence>